<feature type="region of interest" description="Disordered" evidence="1">
    <location>
        <begin position="403"/>
        <end position="439"/>
    </location>
</feature>
<feature type="compositionally biased region" description="Polar residues" evidence="1">
    <location>
        <begin position="919"/>
        <end position="932"/>
    </location>
</feature>
<accession>D8QD38</accession>
<evidence type="ECO:0000256" key="1">
    <source>
        <dbReference type="SAM" id="MobiDB-lite"/>
    </source>
</evidence>
<dbReference type="EMBL" id="GL377310">
    <property type="protein sequence ID" value="EFI93926.1"/>
    <property type="molecule type" value="Genomic_DNA"/>
</dbReference>
<dbReference type="InParanoid" id="D8QD38"/>
<feature type="non-terminal residue" evidence="2">
    <location>
        <position position="1067"/>
    </location>
</feature>
<dbReference type="RefSeq" id="XP_003028829.1">
    <property type="nucleotide sequence ID" value="XM_003028783.1"/>
</dbReference>
<name>D8QD38_SCHCM</name>
<dbReference type="AlphaFoldDB" id="D8QD38"/>
<dbReference type="OrthoDB" id="2821682at2759"/>
<organism evidence="3">
    <name type="scientific">Schizophyllum commune (strain H4-8 / FGSC 9210)</name>
    <name type="common">Split gill fungus</name>
    <dbReference type="NCBI Taxonomy" id="578458"/>
    <lineage>
        <taxon>Eukaryota</taxon>
        <taxon>Fungi</taxon>
        <taxon>Dikarya</taxon>
        <taxon>Basidiomycota</taxon>
        <taxon>Agaricomycotina</taxon>
        <taxon>Agaricomycetes</taxon>
        <taxon>Agaricomycetidae</taxon>
        <taxon>Agaricales</taxon>
        <taxon>Schizophyllaceae</taxon>
        <taxon>Schizophyllum</taxon>
    </lineage>
</organism>
<feature type="region of interest" description="Disordered" evidence="1">
    <location>
        <begin position="460"/>
        <end position="486"/>
    </location>
</feature>
<sequence length="1067" mass="119161">MMTGWKYCDLADVLERTRAELANTRQNLQDTESISSAVSRLKVLLEDCQRQASKLNVKPPSSPIDLCDDSEGSSDVAGNGPRVQDVVRQAELAELQGDIETNAENKRALTASMGILSAEKAELQLNQRVYLHEISISEKQGELMEEGRQLLADKLATSTHLLESAQAELRKVYCEISETTVGARKALQLAKKRWRDSVRSESLERLHDEQRALQDEALGYQRQRDNVRSCVRTHFRLPDIVKERAGLDHKIAENKKHIYELHEQIKGHMLQDFGRGDETLEVRIRMLKEPLLRLDPGQLSSSVVPIQDLTHLTLVSEPDVHSVIETGNGPSAEGGLDSARRLTNMASMIIYTAKSNALQSLQDSAEDTHMEDACNQRPPLRPLARSLGTTLLKEARIYDQLMRSKLSSPQCSRKSSASAKKGNPRGQHRSSAHRHTPYSANYHRRDSCKAFADFDAPDGQSFRSAGRGQLPPVGKQVRQRVSPDPDEDVNKNINRLIFRVFTGAFNVRFFDDISSLQGVSLEVLSDFRKDPVRCGPSLHNLRLDTTSRDSSGSLKAAAWNILAQERICDAVMRGIVSDTDGSLESFIGHTIRQKVGRRFDRLYRDIADATPKGDESPDDAANRMRSQRADRNRHYLSTVTRQHPPLQQKLRRRKQIASAMSQAAASYQDKEDRERWSAISRVLDELKNDGMSDEESDNEEIELSGGVVSEERYRKVLEMEWRHPALRCILDEVDEAAKQSPDVFDVQSAKNARRRVRVAQQSQRGPPLELNRTLFNPAYLEKIGPAGEIALKVVEGTNFEFREAPEAWYGHTAALDTLTYNWAFNQGQYAIGASQARAVDLGLLDLVDDRRWREQPGSHHHAVALFTRQFPKPGHGDAYREVDTEAASEIASRTCDTETVSWLKGQWAFCLVQEAPHNSPESFSAKSNTSCPTKALAGRRPERGAPTSPLGPGAFRERPPPTNDYLTAAGSDSACYPSNINTTGSSHRFHRLARSSPATRIAVCAKTRSEDPDLKQSRDAFTSSRRRSMITGSTISSVRGCTAMRIDAVKSSRKSSSRRRQSVASGC</sequence>
<feature type="region of interest" description="Disordered" evidence="1">
    <location>
        <begin position="362"/>
        <end position="382"/>
    </location>
</feature>
<feature type="region of interest" description="Disordered" evidence="1">
    <location>
        <begin position="608"/>
        <end position="629"/>
    </location>
</feature>
<keyword evidence="3" id="KW-1185">Reference proteome</keyword>
<reference evidence="2 3" key="1">
    <citation type="journal article" date="2010" name="Nat. Biotechnol.">
        <title>Genome sequence of the model mushroom Schizophyllum commune.</title>
        <authorList>
            <person name="Ohm R.A."/>
            <person name="de Jong J.F."/>
            <person name="Lugones L.G."/>
            <person name="Aerts A."/>
            <person name="Kothe E."/>
            <person name="Stajich J.E."/>
            <person name="de Vries R.P."/>
            <person name="Record E."/>
            <person name="Levasseur A."/>
            <person name="Baker S.E."/>
            <person name="Bartholomew K.A."/>
            <person name="Coutinho P.M."/>
            <person name="Erdmann S."/>
            <person name="Fowler T.J."/>
            <person name="Gathman A.C."/>
            <person name="Lombard V."/>
            <person name="Henrissat B."/>
            <person name="Knabe N."/>
            <person name="Kuees U."/>
            <person name="Lilly W.W."/>
            <person name="Lindquist E."/>
            <person name="Lucas S."/>
            <person name="Magnuson J.K."/>
            <person name="Piumi F."/>
            <person name="Raudaskoski M."/>
            <person name="Salamov A."/>
            <person name="Schmutz J."/>
            <person name="Schwarze F.W.M.R."/>
            <person name="vanKuyk P.A."/>
            <person name="Horton J.S."/>
            <person name="Grigoriev I.V."/>
            <person name="Woesten H.A.B."/>
        </authorList>
    </citation>
    <scope>NUCLEOTIDE SEQUENCE [LARGE SCALE GENOMIC DNA]</scope>
    <source>
        <strain evidence="3">H4-8 / FGSC 9210</strain>
    </source>
</reference>
<protein>
    <submittedName>
        <fullName evidence="2">Uncharacterized protein</fullName>
    </submittedName>
</protein>
<dbReference type="Proteomes" id="UP000007431">
    <property type="component" value="Unassembled WGS sequence"/>
</dbReference>
<feature type="compositionally biased region" description="Basic and acidic residues" evidence="1">
    <location>
        <begin position="1009"/>
        <end position="1018"/>
    </location>
</feature>
<feature type="compositionally biased region" description="Basic residues" evidence="1">
    <location>
        <begin position="1051"/>
        <end position="1061"/>
    </location>
</feature>
<evidence type="ECO:0000313" key="2">
    <source>
        <dbReference type="EMBL" id="EFI93926.1"/>
    </source>
</evidence>
<dbReference type="KEGG" id="scm:SCHCO_01102696"/>
<dbReference type="HOGENOM" id="CLU_288229_0_0_1"/>
<dbReference type="GeneID" id="9590160"/>
<feature type="compositionally biased region" description="Polar residues" evidence="1">
    <location>
        <begin position="405"/>
        <end position="418"/>
    </location>
</feature>
<dbReference type="eggNOG" id="ENOG502QZ6H">
    <property type="taxonomic scope" value="Eukaryota"/>
</dbReference>
<dbReference type="VEuPathDB" id="FungiDB:SCHCODRAFT_01102696"/>
<feature type="compositionally biased region" description="Basic residues" evidence="1">
    <location>
        <begin position="422"/>
        <end position="436"/>
    </location>
</feature>
<feature type="region of interest" description="Disordered" evidence="1">
    <location>
        <begin position="54"/>
        <end position="81"/>
    </location>
</feature>
<feature type="region of interest" description="Disordered" evidence="1">
    <location>
        <begin position="918"/>
        <end position="961"/>
    </location>
</feature>
<gene>
    <name evidence="2" type="ORF">SCHCODRAFT_111781</name>
</gene>
<feature type="compositionally biased region" description="Polar residues" evidence="1">
    <location>
        <begin position="1030"/>
        <end position="1039"/>
    </location>
</feature>
<proteinExistence type="predicted"/>
<feature type="region of interest" description="Disordered" evidence="1">
    <location>
        <begin position="1009"/>
        <end position="1067"/>
    </location>
</feature>
<evidence type="ECO:0000313" key="3">
    <source>
        <dbReference type="Proteomes" id="UP000007431"/>
    </source>
</evidence>